<dbReference type="eggNOG" id="KOG0794">
    <property type="taxonomic scope" value="Eukaryota"/>
</dbReference>
<keyword evidence="6" id="KW-0010">Activator</keyword>
<gene>
    <name evidence="12" type="primary">Mo01470</name>
    <name evidence="12" type="ORF">E5Q_01470</name>
</gene>
<evidence type="ECO:0000256" key="4">
    <source>
        <dbReference type="ARBA" id="ARBA00023015"/>
    </source>
</evidence>
<dbReference type="CDD" id="cd20513">
    <property type="entry name" value="CYCLIN_CCNC_rpt1"/>
    <property type="match status" value="1"/>
</dbReference>
<dbReference type="HOGENOM" id="CLU_034754_5_0_1"/>
<reference evidence="12 13" key="2">
    <citation type="journal article" date="2012" name="Open Biol.">
        <title>Characteristics of nucleosomes and linker DNA regions on the genome of the basidiomycete Mixia osmundae revealed by mono- and dinucleosome mapping.</title>
        <authorList>
            <person name="Nishida H."/>
            <person name="Kondo S."/>
            <person name="Matsumoto T."/>
            <person name="Suzuki Y."/>
            <person name="Yoshikawa H."/>
            <person name="Taylor T.D."/>
            <person name="Sugiyama J."/>
        </authorList>
    </citation>
    <scope>NUCLEOTIDE SEQUENCE [LARGE SCALE GENOMIC DNA]</scope>
    <source>
        <strain evidence="13">CBS 9802 / IAM 14324 / JCM 22182 / KY 12970</strain>
    </source>
</reference>
<evidence type="ECO:0000256" key="8">
    <source>
        <dbReference type="ARBA" id="ARBA00023242"/>
    </source>
</evidence>
<dbReference type="Gene3D" id="1.10.472.10">
    <property type="entry name" value="Cyclin-like"/>
    <property type="match status" value="2"/>
</dbReference>
<evidence type="ECO:0000256" key="5">
    <source>
        <dbReference type="ARBA" id="ARBA00023127"/>
    </source>
</evidence>
<dbReference type="Pfam" id="PF00134">
    <property type="entry name" value="Cyclin_N"/>
    <property type="match status" value="1"/>
</dbReference>
<dbReference type="SMART" id="SM00385">
    <property type="entry name" value="CYCLIN"/>
    <property type="match status" value="2"/>
</dbReference>
<evidence type="ECO:0000256" key="7">
    <source>
        <dbReference type="ARBA" id="ARBA00023163"/>
    </source>
</evidence>
<comment type="subcellular location">
    <subcellularLocation>
        <location evidence="1">Nucleus</location>
    </subcellularLocation>
</comment>
<dbReference type="InParanoid" id="G7DW10"/>
<dbReference type="FunCoup" id="G7DW10">
    <property type="interactions" value="530"/>
</dbReference>
<reference evidence="12 13" key="1">
    <citation type="journal article" date="2011" name="J. Gen. Appl. Microbiol.">
        <title>Draft genome sequencing of the enigmatic basidiomycete Mixia osmundae.</title>
        <authorList>
            <person name="Nishida H."/>
            <person name="Nagatsuka Y."/>
            <person name="Sugiyama J."/>
        </authorList>
    </citation>
    <scope>NUCLEOTIDE SEQUENCE [LARGE SCALE GENOMIC DNA]</scope>
    <source>
        <strain evidence="13">CBS 9802 / IAM 14324 / JCM 22182 / KY 12970</strain>
    </source>
</reference>
<dbReference type="GO" id="GO:0016538">
    <property type="term" value="F:cyclin-dependent protein serine/threonine kinase regulator activity"/>
    <property type="evidence" value="ECO:0007669"/>
    <property type="project" value="InterPro"/>
</dbReference>
<dbReference type="SUPFAM" id="SSF47954">
    <property type="entry name" value="Cyclin-like"/>
    <property type="match status" value="2"/>
</dbReference>
<proteinExistence type="inferred from homology"/>
<dbReference type="GO" id="GO:0006357">
    <property type="term" value="P:regulation of transcription by RNA polymerase II"/>
    <property type="evidence" value="ECO:0007669"/>
    <property type="project" value="InterPro"/>
</dbReference>
<comment type="similarity">
    <text evidence="2">Belongs to the cyclin family. Cyclin C subfamily.</text>
</comment>
<sequence length="351" mass="39134">MAANFWLSTHANYWLVDRHLLSASRQEDLRHATPRELGFFAIWLANFCQKLAKRLHLRQQVTATAIVFLRRFYLKNSYLETDPCLVAATCLYVATKAEETPVHIKAIVAEGRATCTECGMPPFSSDTTKVAEMEFYLLEELEFHLIVYHPYQSLVKLCGRDPSESEEKEADCIDLEESHFQMAWYIINDTYRSDLCLLYPPYIIAVAAIYLCLTITPPESIRNLTARDDLMRSAVHVESFKSLAGSPAVTSSPALGSPAPNASTHRRGTEPVTFLASLNVQMPILLEAIQEMTSLYALWRSLEEETSDKSADGAIVQDPDVRASKAFLRARLAAQSAAAHPSDAGQISAKA</sequence>
<keyword evidence="13" id="KW-1185">Reference proteome</keyword>
<feature type="domain" description="Cyclin-like" evidence="11">
    <location>
        <begin position="46"/>
        <end position="139"/>
    </location>
</feature>
<dbReference type="InterPro" id="IPR036915">
    <property type="entry name" value="Cyclin-like_sf"/>
</dbReference>
<feature type="region of interest" description="Disordered" evidence="10">
    <location>
        <begin position="245"/>
        <end position="267"/>
    </location>
</feature>
<accession>G7DW10</accession>
<dbReference type="InterPro" id="IPR006671">
    <property type="entry name" value="Cyclin_N"/>
</dbReference>
<dbReference type="STRING" id="764103.G7DW10"/>
<dbReference type="EMBL" id="BABT02000047">
    <property type="protein sequence ID" value="GAA94816.1"/>
    <property type="molecule type" value="Genomic_DNA"/>
</dbReference>
<evidence type="ECO:0000256" key="9">
    <source>
        <dbReference type="RuleBase" id="RU000383"/>
    </source>
</evidence>
<dbReference type="GO" id="GO:0005634">
    <property type="term" value="C:nucleus"/>
    <property type="evidence" value="ECO:0007669"/>
    <property type="project" value="UniProtKB-SubCell"/>
</dbReference>
<dbReference type="InterPro" id="IPR013763">
    <property type="entry name" value="Cyclin-like_dom"/>
</dbReference>
<evidence type="ECO:0000313" key="12">
    <source>
        <dbReference type="EMBL" id="GAA94816.1"/>
    </source>
</evidence>
<feature type="domain" description="Cyclin-like" evidence="11">
    <location>
        <begin position="152"/>
        <end position="239"/>
    </location>
</feature>
<keyword evidence="4" id="KW-0805">Transcription regulation</keyword>
<evidence type="ECO:0000256" key="1">
    <source>
        <dbReference type="ARBA" id="ARBA00004123"/>
    </source>
</evidence>
<evidence type="ECO:0000256" key="3">
    <source>
        <dbReference type="ARBA" id="ARBA00022491"/>
    </source>
</evidence>
<keyword evidence="8" id="KW-0539">Nucleus</keyword>
<keyword evidence="3" id="KW-0678">Repressor</keyword>
<evidence type="ECO:0000259" key="11">
    <source>
        <dbReference type="SMART" id="SM00385"/>
    </source>
</evidence>
<dbReference type="PANTHER" id="PTHR10026">
    <property type="entry name" value="CYCLIN"/>
    <property type="match status" value="1"/>
</dbReference>
<comment type="caution">
    <text evidence="12">The sequence shown here is derived from an EMBL/GenBank/DDBJ whole genome shotgun (WGS) entry which is preliminary data.</text>
</comment>
<protein>
    <recommendedName>
        <fullName evidence="11">Cyclin-like domain-containing protein</fullName>
    </recommendedName>
</protein>
<keyword evidence="5 9" id="KW-0195">Cyclin</keyword>
<dbReference type="OrthoDB" id="10266018at2759"/>
<name>G7DW10_MIXOS</name>
<dbReference type="PIRSF" id="PIRSF028758">
    <property type="entry name" value="Cyclin, C/H/G types"/>
    <property type="match status" value="1"/>
</dbReference>
<evidence type="ECO:0000256" key="10">
    <source>
        <dbReference type="SAM" id="MobiDB-lite"/>
    </source>
</evidence>
<evidence type="ECO:0000256" key="6">
    <source>
        <dbReference type="ARBA" id="ARBA00023159"/>
    </source>
</evidence>
<dbReference type="InterPro" id="IPR043198">
    <property type="entry name" value="Cyclin/Ssn8"/>
</dbReference>
<keyword evidence="7" id="KW-0804">Transcription</keyword>
<evidence type="ECO:0000256" key="2">
    <source>
        <dbReference type="ARBA" id="ARBA00008638"/>
    </source>
</evidence>
<dbReference type="AlphaFoldDB" id="G7DW10"/>
<dbReference type="Proteomes" id="UP000009131">
    <property type="component" value="Unassembled WGS sequence"/>
</dbReference>
<organism evidence="12 13">
    <name type="scientific">Mixia osmundae (strain CBS 9802 / IAM 14324 / JCM 22182 / KY 12970)</name>
    <dbReference type="NCBI Taxonomy" id="764103"/>
    <lineage>
        <taxon>Eukaryota</taxon>
        <taxon>Fungi</taxon>
        <taxon>Dikarya</taxon>
        <taxon>Basidiomycota</taxon>
        <taxon>Pucciniomycotina</taxon>
        <taxon>Mixiomycetes</taxon>
        <taxon>Mixiales</taxon>
        <taxon>Mixiaceae</taxon>
        <taxon>Mixia</taxon>
    </lineage>
</organism>
<dbReference type="FunFam" id="1.10.472.10:FF:000076">
    <property type="entry name" value="RNA polymerase II holoenzyme cyclin-like subunit"/>
    <property type="match status" value="1"/>
</dbReference>
<evidence type="ECO:0000313" key="13">
    <source>
        <dbReference type="Proteomes" id="UP000009131"/>
    </source>
</evidence>